<evidence type="ECO:0000256" key="1">
    <source>
        <dbReference type="ARBA" id="ARBA00004141"/>
    </source>
</evidence>
<evidence type="ECO:0000256" key="2">
    <source>
        <dbReference type="ARBA" id="ARBA00022692"/>
    </source>
</evidence>
<proteinExistence type="predicted"/>
<protein>
    <submittedName>
        <fullName evidence="7">Membrane protein</fullName>
    </submittedName>
</protein>
<keyword evidence="2 5" id="KW-0812">Transmembrane</keyword>
<comment type="subcellular location">
    <subcellularLocation>
        <location evidence="1">Membrane</location>
        <topology evidence="1">Multi-pass membrane protein</topology>
    </subcellularLocation>
</comment>
<dbReference type="GO" id="GO:0016020">
    <property type="term" value="C:membrane"/>
    <property type="evidence" value="ECO:0007669"/>
    <property type="project" value="UniProtKB-SubCell"/>
</dbReference>
<evidence type="ECO:0000313" key="7">
    <source>
        <dbReference type="EMBL" id="KDN29391.1"/>
    </source>
</evidence>
<feature type="transmembrane region" description="Helical" evidence="5">
    <location>
        <begin position="219"/>
        <end position="237"/>
    </location>
</feature>
<feature type="transmembrane region" description="Helical" evidence="5">
    <location>
        <begin position="249"/>
        <end position="272"/>
    </location>
</feature>
<feature type="domain" description="EamA" evidence="6">
    <location>
        <begin position="148"/>
        <end position="297"/>
    </location>
</feature>
<dbReference type="STRING" id="212667.VFDL14_14515"/>
<evidence type="ECO:0000313" key="8">
    <source>
        <dbReference type="Proteomes" id="UP000027219"/>
    </source>
</evidence>
<evidence type="ECO:0000256" key="3">
    <source>
        <dbReference type="ARBA" id="ARBA00022989"/>
    </source>
</evidence>
<feature type="transmembrane region" description="Helical" evidence="5">
    <location>
        <begin position="34"/>
        <end position="58"/>
    </location>
</feature>
<dbReference type="Pfam" id="PF00892">
    <property type="entry name" value="EamA"/>
    <property type="match status" value="2"/>
</dbReference>
<keyword evidence="4 5" id="KW-0472">Membrane</keyword>
<dbReference type="OrthoDB" id="6019878at2"/>
<accession>A0A066UPL9</accession>
<reference evidence="7 8" key="1">
    <citation type="submission" date="2014-02" db="EMBL/GenBank/DDBJ databases">
        <title>Vibrio fortis Dalian14 Genome Sequencing.</title>
        <authorList>
            <person name="Wang Y."/>
            <person name="Song L."/>
            <person name="Liu G."/>
            <person name="Ding J."/>
        </authorList>
    </citation>
    <scope>NUCLEOTIDE SEQUENCE [LARGE SCALE GENOMIC DNA]</scope>
    <source>
        <strain evidence="7 8">Dalian14</strain>
    </source>
</reference>
<feature type="transmembrane region" description="Helical" evidence="5">
    <location>
        <begin position="179"/>
        <end position="199"/>
    </location>
</feature>
<dbReference type="AlphaFoldDB" id="A0A066UPL9"/>
<gene>
    <name evidence="7" type="ORF">VFDL14_14515</name>
</gene>
<dbReference type="EMBL" id="JFFR01000009">
    <property type="protein sequence ID" value="KDN29391.1"/>
    <property type="molecule type" value="Genomic_DNA"/>
</dbReference>
<name>A0A066UPL9_9VIBR</name>
<feature type="domain" description="EamA" evidence="6">
    <location>
        <begin position="7"/>
        <end position="136"/>
    </location>
</feature>
<dbReference type="PANTHER" id="PTHR22911">
    <property type="entry name" value="ACYL-MALONYL CONDENSING ENZYME-RELATED"/>
    <property type="match status" value="1"/>
</dbReference>
<dbReference type="InterPro" id="IPR037185">
    <property type="entry name" value="EmrE-like"/>
</dbReference>
<sequence length="324" mass="35755">MSDITKATLFMVVSTFSLSVGGLAAKYLAEIMPVTLLVFSRFFFPGLILLSILVFVRLRKPSHELLKPIVSRALCMTACQLCFLSSLQSLTLVESIVLFSTGPLFIPVLEKLIFGVKFNPRILVCLGMTFTGVVLMAGNLSEFDFKPAILIGLMAGFFNSGSQVSLYRASKGELSPAEMNAWTFLIAALLASPIMIYSLHDIVSLDQALITNVGEGFTLSNYYWVGLVLAMFAVFTINTQICRAKAYRLVSSSSQLAPLIFTTLLFSAIWQALLFDDIFSNQKLFGIGLIIFASMVNTFLSHRKNKFALKLDIESPKTVNECRL</sequence>
<evidence type="ECO:0000256" key="5">
    <source>
        <dbReference type="SAM" id="Phobius"/>
    </source>
</evidence>
<feature type="transmembrane region" description="Helical" evidence="5">
    <location>
        <begin position="121"/>
        <end position="141"/>
    </location>
</feature>
<feature type="transmembrane region" description="Helical" evidence="5">
    <location>
        <begin position="284"/>
        <end position="300"/>
    </location>
</feature>
<evidence type="ECO:0000256" key="4">
    <source>
        <dbReference type="ARBA" id="ARBA00023136"/>
    </source>
</evidence>
<dbReference type="Proteomes" id="UP000027219">
    <property type="component" value="Unassembled WGS sequence"/>
</dbReference>
<keyword evidence="3 5" id="KW-1133">Transmembrane helix</keyword>
<feature type="transmembrane region" description="Helical" evidence="5">
    <location>
        <begin position="147"/>
        <end position="167"/>
    </location>
</feature>
<organism evidence="7 8">
    <name type="scientific">Vibrio fortis</name>
    <dbReference type="NCBI Taxonomy" id="212667"/>
    <lineage>
        <taxon>Bacteria</taxon>
        <taxon>Pseudomonadati</taxon>
        <taxon>Pseudomonadota</taxon>
        <taxon>Gammaproteobacteria</taxon>
        <taxon>Vibrionales</taxon>
        <taxon>Vibrionaceae</taxon>
        <taxon>Vibrio</taxon>
    </lineage>
</organism>
<evidence type="ECO:0000259" key="6">
    <source>
        <dbReference type="Pfam" id="PF00892"/>
    </source>
</evidence>
<keyword evidence="8" id="KW-1185">Reference proteome</keyword>
<dbReference type="PANTHER" id="PTHR22911:SF6">
    <property type="entry name" value="SOLUTE CARRIER FAMILY 35 MEMBER G1"/>
    <property type="match status" value="1"/>
</dbReference>
<dbReference type="InterPro" id="IPR000620">
    <property type="entry name" value="EamA_dom"/>
</dbReference>
<dbReference type="RefSeq" id="WP_032550334.1">
    <property type="nucleotide sequence ID" value="NZ_JFFR01000009.1"/>
</dbReference>
<comment type="caution">
    <text evidence="7">The sequence shown here is derived from an EMBL/GenBank/DDBJ whole genome shotgun (WGS) entry which is preliminary data.</text>
</comment>
<dbReference type="SUPFAM" id="SSF103481">
    <property type="entry name" value="Multidrug resistance efflux transporter EmrE"/>
    <property type="match status" value="2"/>
</dbReference>